<dbReference type="InterPro" id="IPR017853">
    <property type="entry name" value="GH"/>
</dbReference>
<feature type="chain" id="PRO_5034078192" evidence="1">
    <location>
        <begin position="19"/>
        <end position="456"/>
    </location>
</feature>
<dbReference type="Proteomes" id="UP000522262">
    <property type="component" value="Unassembled WGS sequence"/>
</dbReference>
<dbReference type="SUPFAM" id="SSF51445">
    <property type="entry name" value="(Trans)glycosidases"/>
    <property type="match status" value="1"/>
</dbReference>
<dbReference type="InterPro" id="IPR052974">
    <property type="entry name" value="GH79_Enzymes"/>
</dbReference>
<accession>A0A8H5N6M9</accession>
<reference evidence="2 3" key="1">
    <citation type="submission" date="2020-05" db="EMBL/GenBank/DDBJ databases">
        <title>Identification and distribution of gene clusters putatively required for synthesis of sphingolipid metabolism inhibitors in phylogenetically diverse species of the filamentous fungus Fusarium.</title>
        <authorList>
            <person name="Kim H.-S."/>
            <person name="Busman M."/>
            <person name="Brown D.W."/>
            <person name="Divon H."/>
            <person name="Uhlig S."/>
            <person name="Proctor R.H."/>
        </authorList>
    </citation>
    <scope>NUCLEOTIDE SEQUENCE [LARGE SCALE GENOMIC DNA]</scope>
    <source>
        <strain evidence="2 3">NRRL 53147</strain>
    </source>
</reference>
<comment type="caution">
    <text evidence="2">The sequence shown here is derived from an EMBL/GenBank/DDBJ whole genome shotgun (WGS) entry which is preliminary data.</text>
</comment>
<dbReference type="GO" id="GO:0016787">
    <property type="term" value="F:hydrolase activity"/>
    <property type="evidence" value="ECO:0007669"/>
    <property type="project" value="UniProtKB-KW"/>
</dbReference>
<organism evidence="2 3">
    <name type="scientific">Fusarium mexicanum</name>
    <dbReference type="NCBI Taxonomy" id="751941"/>
    <lineage>
        <taxon>Eukaryota</taxon>
        <taxon>Fungi</taxon>
        <taxon>Dikarya</taxon>
        <taxon>Ascomycota</taxon>
        <taxon>Pezizomycotina</taxon>
        <taxon>Sordariomycetes</taxon>
        <taxon>Hypocreomycetidae</taxon>
        <taxon>Hypocreales</taxon>
        <taxon>Nectriaceae</taxon>
        <taxon>Fusarium</taxon>
        <taxon>Fusarium fujikuroi species complex</taxon>
    </lineage>
</organism>
<dbReference type="Gene3D" id="3.20.20.80">
    <property type="entry name" value="Glycosidases"/>
    <property type="match status" value="1"/>
</dbReference>
<dbReference type="AlphaFoldDB" id="A0A8H5N6M9"/>
<proteinExistence type="predicted"/>
<dbReference type="PANTHER" id="PTHR36183">
    <property type="entry name" value="BETA-GLUCURONIDASE"/>
    <property type="match status" value="1"/>
</dbReference>
<name>A0A8H5N6M9_9HYPO</name>
<evidence type="ECO:0000313" key="3">
    <source>
        <dbReference type="Proteomes" id="UP000522262"/>
    </source>
</evidence>
<evidence type="ECO:0000313" key="2">
    <source>
        <dbReference type="EMBL" id="KAF5554632.1"/>
    </source>
</evidence>
<dbReference type="EMBL" id="JAAOAM010000041">
    <property type="protein sequence ID" value="KAF5554632.1"/>
    <property type="molecule type" value="Genomic_DNA"/>
</dbReference>
<feature type="signal peptide" evidence="1">
    <location>
        <begin position="1"/>
        <end position="18"/>
    </location>
</feature>
<gene>
    <name evidence="2" type="ORF">FMEXI_1914</name>
</gene>
<keyword evidence="1" id="KW-0732">Signal</keyword>
<keyword evidence="2" id="KW-0378">Hydrolase</keyword>
<dbReference type="PANTHER" id="PTHR36183:SF2">
    <property type="entry name" value="BETA-GLUCURONIDASE C-TERMINAL DOMAIN-CONTAINING PROTEIN"/>
    <property type="match status" value="1"/>
</dbReference>
<keyword evidence="3" id="KW-1185">Reference proteome</keyword>
<protein>
    <submittedName>
        <fullName evidence="2">Glycoside hydrolase family 79</fullName>
    </submittedName>
</protein>
<evidence type="ECO:0000256" key="1">
    <source>
        <dbReference type="SAM" id="SignalP"/>
    </source>
</evidence>
<sequence length="456" mass="50554">MMLKHISVLFFVLGLAKAVWLGNLDARSHDPGNSILDSFVSYSIEFAFFVDFAGNLSMPNEFSYNLLANIGHLQRSDPIVRVGGSTQDKTTFNKSQEEGIINTWDYQKNKDQPIAISLGPAFFESYQTWHGKIPYIHGFDLATNGSEGIATLKNTVPLFCKSLTSSNSAPWQIGNEPDQYTAFSRRPKSWNADSWVKEWKYKTQLIRSLVKKHCPNLAKGNNPLFYAPSTSSLGGSPNVDAVWKAGLHKEKDIGFFDVHHYIAGATFPGITLQGTLMNHSNTADSVDSYVKAMSSLNRNLPKVFGEANSLYGQGAPKLSNPFGAALWAADFGLYSASKGIKRIHMHQGTNYRYGSWQPIETSRGTKGTKAPYYGNIMVAAAVSDPERSGVTVQELKQDTAQDSAYAIYVGGCLSRIAIIQMSAYNYTMDYTAPRKSKTFQFRLPKEHRRDRVRGSG</sequence>